<organism evidence="2 3">
    <name type="scientific">Eremothecium sinecaudum</name>
    <dbReference type="NCBI Taxonomy" id="45286"/>
    <lineage>
        <taxon>Eukaryota</taxon>
        <taxon>Fungi</taxon>
        <taxon>Dikarya</taxon>
        <taxon>Ascomycota</taxon>
        <taxon>Saccharomycotina</taxon>
        <taxon>Saccharomycetes</taxon>
        <taxon>Saccharomycetales</taxon>
        <taxon>Saccharomycetaceae</taxon>
        <taxon>Eremothecium</taxon>
    </lineage>
</organism>
<dbReference type="GO" id="GO:0016757">
    <property type="term" value="F:glycosyltransferase activity"/>
    <property type="evidence" value="ECO:0007669"/>
    <property type="project" value="InterPro"/>
</dbReference>
<dbReference type="PANTHER" id="PTHR11183">
    <property type="entry name" value="GLYCOGENIN SUBFAMILY MEMBER"/>
    <property type="match status" value="1"/>
</dbReference>
<dbReference type="Gene3D" id="3.90.550.10">
    <property type="entry name" value="Spore Coat Polysaccharide Biosynthesis Protein SpsA, Chain A"/>
    <property type="match status" value="1"/>
</dbReference>
<evidence type="ECO:0000256" key="1">
    <source>
        <dbReference type="SAM" id="MobiDB-lite"/>
    </source>
</evidence>
<evidence type="ECO:0000313" key="2">
    <source>
        <dbReference type="EMBL" id="AMD22497.1"/>
    </source>
</evidence>
<dbReference type="RefSeq" id="XP_017989493.1">
    <property type="nucleotide sequence ID" value="XM_018134235.1"/>
</dbReference>
<dbReference type="Pfam" id="PF01501">
    <property type="entry name" value="Glyco_transf_8"/>
    <property type="match status" value="1"/>
</dbReference>
<dbReference type="SUPFAM" id="SSF53448">
    <property type="entry name" value="Nucleotide-diphospho-sugar transferases"/>
    <property type="match status" value="1"/>
</dbReference>
<dbReference type="InterPro" id="IPR050587">
    <property type="entry name" value="GNT1/Glycosyltrans_8"/>
</dbReference>
<dbReference type="InterPro" id="IPR029044">
    <property type="entry name" value="Nucleotide-diphossugar_trans"/>
</dbReference>
<gene>
    <name evidence="2" type="ORF">AW171_hschr84543</name>
</gene>
<evidence type="ECO:0000313" key="3">
    <source>
        <dbReference type="Proteomes" id="UP000243052"/>
    </source>
</evidence>
<dbReference type="GeneID" id="28725853"/>
<sequence>MVVGVATLLYSIDYVPGAFTLAYRVRELMIGRTDEYKLVLLATAELLQTVSEGAREVLEKLYDDIVVIDGKEMQNRDVHARNRVNLALLGRPELANTFHKLQLWKLSQYEKVYYLDSDVFPLNSAFYDAVDHVQDQKAHELVAAPDCGWPDMFNSGVMILVPSLKKYEELLGCVEKWVSIDGADQGLLNQAFNQVCHRNAGCANEWIRLPFVYNVPVSTTGYQYKPAINFFRNAINTVHFLGPKPWTQGPQSSTYHAQWWRVYDRLRSTFFSPRPSPRTEQQPQTASPPQEQAAQTQIPELQAPRIATPPPQASTPAWDPSRSSPPPDSSPEANKLVIRDDYAWKQIAIPSPPITIPPPQRPVSPELALEPTSTPVLATPLPSVSISQDIGERLDISSDSDTSQVENSPPPKEKPGPAPKPFQFPWEAYQPPPTRVFPSK</sequence>
<dbReference type="Proteomes" id="UP000243052">
    <property type="component" value="Chromosome viii"/>
</dbReference>
<dbReference type="OrthoDB" id="2014201at2759"/>
<protein>
    <submittedName>
        <fullName evidence="2">HHL273Cp</fullName>
    </submittedName>
</protein>
<feature type="compositionally biased region" description="Pro residues" evidence="1">
    <location>
        <begin position="430"/>
        <end position="440"/>
    </location>
</feature>
<feature type="compositionally biased region" description="Polar residues" evidence="1">
    <location>
        <begin position="278"/>
        <end position="299"/>
    </location>
</feature>
<feature type="compositionally biased region" description="Pro residues" evidence="1">
    <location>
        <begin position="350"/>
        <end position="362"/>
    </location>
</feature>
<feature type="compositionally biased region" description="Polar residues" evidence="1">
    <location>
        <begin position="371"/>
        <end position="388"/>
    </location>
</feature>
<feature type="compositionally biased region" description="Polar residues" evidence="1">
    <location>
        <begin position="397"/>
        <end position="407"/>
    </location>
</feature>
<dbReference type="CDD" id="cd02537">
    <property type="entry name" value="GT8_Glycogenin"/>
    <property type="match status" value="1"/>
</dbReference>
<dbReference type="AlphaFoldDB" id="A0A0X8HW03"/>
<reference evidence="2 3" key="1">
    <citation type="submission" date="2016-01" db="EMBL/GenBank/DDBJ databases">
        <title>Genome sequence of the yeast Holleya sinecauda.</title>
        <authorList>
            <person name="Dietrich F.S."/>
        </authorList>
    </citation>
    <scope>NUCLEOTIDE SEQUENCE [LARGE SCALE GENOMIC DNA]</scope>
    <source>
        <strain evidence="2 3">ATCC 58844</strain>
    </source>
</reference>
<feature type="region of interest" description="Disordered" evidence="1">
    <location>
        <begin position="271"/>
        <end position="333"/>
    </location>
</feature>
<keyword evidence="3" id="KW-1185">Reference proteome</keyword>
<feature type="region of interest" description="Disordered" evidence="1">
    <location>
        <begin position="349"/>
        <end position="440"/>
    </location>
</feature>
<accession>A0A0X8HW03</accession>
<dbReference type="InterPro" id="IPR002495">
    <property type="entry name" value="Glyco_trans_8"/>
</dbReference>
<dbReference type="STRING" id="45286.A0A0X8HW03"/>
<name>A0A0X8HW03_9SACH</name>
<dbReference type="EMBL" id="CP014248">
    <property type="protein sequence ID" value="AMD22497.1"/>
    <property type="molecule type" value="Genomic_DNA"/>
</dbReference>
<proteinExistence type="predicted"/>